<dbReference type="EMBL" id="CAACVS010000059">
    <property type="protein sequence ID" value="VEU35426.1"/>
    <property type="molecule type" value="Genomic_DNA"/>
</dbReference>
<feature type="region of interest" description="Disordered" evidence="1">
    <location>
        <begin position="1"/>
        <end position="21"/>
    </location>
</feature>
<dbReference type="AlphaFoldDB" id="A0A448Z076"/>
<dbReference type="OrthoDB" id="54421at2759"/>
<feature type="compositionally biased region" description="Polar residues" evidence="1">
    <location>
        <begin position="312"/>
        <end position="326"/>
    </location>
</feature>
<dbReference type="Proteomes" id="UP000291116">
    <property type="component" value="Unassembled WGS sequence"/>
</dbReference>
<evidence type="ECO:0000313" key="3">
    <source>
        <dbReference type="Proteomes" id="UP000291116"/>
    </source>
</evidence>
<sequence>MALGKSRQRSIAGASASTAAKTKTKPVLPMMSLLVSLLLCTRHQPSALVESWSPKNAAPVVSRGTGHGRRPVAFEPFRSPGLARPLSRTIRSAGTAPGEEPGGDDFIEIESLSAGQVLELIELSFFQACYALSKGDVQPLKLFVVAVVTASKKYPGATAGVVCECVDALPPSVRTLDETERDLRETWIRAVYLVMEHVLGTEDDEEDDREPGKSVASTYGPILADLVGVHQTGMGLNANRFVESRKDLLFPDTGEKAKGTGRNILALEDTEPGIDEEEMVRLAVVTQTVNVLFTTLVVLGEEEEDGGDNEPKNQTKPKSSSGRGFG</sequence>
<accession>A0A448Z076</accession>
<name>A0A448Z076_9STRA</name>
<reference evidence="2 3" key="1">
    <citation type="submission" date="2019-01" db="EMBL/GenBank/DDBJ databases">
        <authorList>
            <person name="Ferrante I. M."/>
        </authorList>
    </citation>
    <scope>NUCLEOTIDE SEQUENCE [LARGE SCALE GENOMIC DNA]</scope>
    <source>
        <strain evidence="2 3">B856</strain>
    </source>
</reference>
<protein>
    <submittedName>
        <fullName evidence="2">Uncharacterized protein</fullName>
    </submittedName>
</protein>
<evidence type="ECO:0000313" key="2">
    <source>
        <dbReference type="EMBL" id="VEU35426.1"/>
    </source>
</evidence>
<feature type="compositionally biased region" description="Low complexity" evidence="1">
    <location>
        <begin position="10"/>
        <end position="21"/>
    </location>
</feature>
<proteinExistence type="predicted"/>
<gene>
    <name evidence="2" type="ORF">PSNMU_V1.4_AUG-EV-PASAV3_0021990</name>
</gene>
<feature type="region of interest" description="Disordered" evidence="1">
    <location>
        <begin position="301"/>
        <end position="326"/>
    </location>
</feature>
<organism evidence="2 3">
    <name type="scientific">Pseudo-nitzschia multistriata</name>
    <dbReference type="NCBI Taxonomy" id="183589"/>
    <lineage>
        <taxon>Eukaryota</taxon>
        <taxon>Sar</taxon>
        <taxon>Stramenopiles</taxon>
        <taxon>Ochrophyta</taxon>
        <taxon>Bacillariophyta</taxon>
        <taxon>Bacillariophyceae</taxon>
        <taxon>Bacillariophycidae</taxon>
        <taxon>Bacillariales</taxon>
        <taxon>Bacillariaceae</taxon>
        <taxon>Pseudo-nitzschia</taxon>
    </lineage>
</organism>
<keyword evidence="3" id="KW-1185">Reference proteome</keyword>
<evidence type="ECO:0000256" key="1">
    <source>
        <dbReference type="SAM" id="MobiDB-lite"/>
    </source>
</evidence>